<feature type="domain" description="PHB de-polymerase C-terminal" evidence="2">
    <location>
        <begin position="206"/>
        <end position="404"/>
    </location>
</feature>
<dbReference type="InterPro" id="IPR051321">
    <property type="entry name" value="PHA/PHB_synthase"/>
</dbReference>
<dbReference type="NCBIfam" id="TIGR01849">
    <property type="entry name" value="PHB_depoly_PhaZ"/>
    <property type="match status" value="1"/>
</dbReference>
<sequence>MLYQLYEWNHAALTPFRAVADATRLFYQNPLNPMSHTTAGRSLAAIAELFERTTRVYGKPQFGLDETTIRGYRVPVVDKPVWSKPFCDLLHFERALPKGHGKDPRILIVAPMSGHYATLLRGTVEALLPYADVYITDWKDARTVPLSMGAFNLDSYVDYVIEILRFLGPDTHVIGVCQPAVPVLMATAVMEEAEDPCAPATMTLMGGPIDTRINPTAVNDLAKERGIDWFRDNVIMSVPFPHAGFMRQVYPGFLQLTGFMSMNLDRHVIAYKDFFWHLVKDDGDPAEKHRTFYDEYNAVMDMTAEFYLQTVDEVFVKHSLPKGEITHHGKRVDLTAIRRTGLLTVEGENDDISGVGQTEAAQTLCVNIPEDKRVHYVQAKVGHYGVFNGSRYRAEIAPRIVDFALTHGTTHTGAKPPKAPAETGKGPHRIGAYAERQAKAGTLGRTVSMAGESGVGAVAGLGGFNAAMNAMAAPAKAMMSTAMEAANLSFGSFAGSNNSGFSAPYIAREPARTSGATASPAATNGSAPKAQPAETPKTASTKGAEPQKNATTKAETPAAKAEPKSDEPAAKAEAIAKQPDDKPTSKPAVASSKASPAAAPAIKAEPAAKAAGAKTDGPAKPEAPRQPAATKDDAKAEKPAEAAATKAATASPGTAGKAASKPSRAKADALSAKASDDRVAEAGEASDLFADRSGHAQTSAPQKRSRSTTRPKRSTGRARRR</sequence>
<dbReference type="SUPFAM" id="SSF53474">
    <property type="entry name" value="alpha/beta-Hydrolases"/>
    <property type="match status" value="1"/>
</dbReference>
<organism evidence="3 4">
    <name type="scientific">Jiella mangrovi</name>
    <dbReference type="NCBI Taxonomy" id="2821407"/>
    <lineage>
        <taxon>Bacteria</taxon>
        <taxon>Pseudomonadati</taxon>
        <taxon>Pseudomonadota</taxon>
        <taxon>Alphaproteobacteria</taxon>
        <taxon>Hyphomicrobiales</taxon>
        <taxon>Aurantimonadaceae</taxon>
        <taxon>Jiella</taxon>
    </lineage>
</organism>
<evidence type="ECO:0000259" key="2">
    <source>
        <dbReference type="Pfam" id="PF06850"/>
    </source>
</evidence>
<name>A0ABS4BFL3_9HYPH</name>
<reference evidence="3 4" key="1">
    <citation type="submission" date="2021-04" db="EMBL/GenBank/DDBJ databases">
        <title>Whole genome sequence of Jiella sp. KSK16Y-1.</title>
        <authorList>
            <person name="Tuo L."/>
        </authorList>
    </citation>
    <scope>NUCLEOTIDE SEQUENCE [LARGE SCALE GENOMIC DNA]</scope>
    <source>
        <strain evidence="3 4">KSK16Y-1</strain>
    </source>
</reference>
<feature type="compositionally biased region" description="Low complexity" evidence="1">
    <location>
        <begin position="550"/>
        <end position="560"/>
    </location>
</feature>
<feature type="region of interest" description="Disordered" evidence="1">
    <location>
        <begin position="512"/>
        <end position="721"/>
    </location>
</feature>
<feature type="compositionally biased region" description="Polar residues" evidence="1">
    <location>
        <begin position="514"/>
        <end position="526"/>
    </location>
</feature>
<dbReference type="InterPro" id="IPR009656">
    <property type="entry name" value="PHB_depo_C"/>
</dbReference>
<dbReference type="InterPro" id="IPR010915">
    <property type="entry name" value="PHB_depoly_PhaZ"/>
</dbReference>
<keyword evidence="4" id="KW-1185">Reference proteome</keyword>
<feature type="compositionally biased region" description="Basic and acidic residues" evidence="1">
    <location>
        <begin position="561"/>
        <end position="570"/>
    </location>
</feature>
<dbReference type="PANTHER" id="PTHR36837">
    <property type="entry name" value="POLY(3-HYDROXYALKANOATE) POLYMERASE SUBUNIT PHAC"/>
    <property type="match status" value="1"/>
</dbReference>
<comment type="caution">
    <text evidence="3">The sequence shown here is derived from an EMBL/GenBank/DDBJ whole genome shotgun (WGS) entry which is preliminary data.</text>
</comment>
<dbReference type="Proteomes" id="UP000678276">
    <property type="component" value="Unassembled WGS sequence"/>
</dbReference>
<dbReference type="Pfam" id="PF06850">
    <property type="entry name" value="PHB_depo_C"/>
    <property type="match status" value="1"/>
</dbReference>
<accession>A0ABS4BFL3</accession>
<proteinExistence type="predicted"/>
<evidence type="ECO:0000313" key="3">
    <source>
        <dbReference type="EMBL" id="MBP0615496.1"/>
    </source>
</evidence>
<evidence type="ECO:0000256" key="1">
    <source>
        <dbReference type="SAM" id="MobiDB-lite"/>
    </source>
</evidence>
<evidence type="ECO:0000313" key="4">
    <source>
        <dbReference type="Proteomes" id="UP000678276"/>
    </source>
</evidence>
<gene>
    <name evidence="3" type="primary">phaZ</name>
    <name evidence="3" type="ORF">J6595_07885</name>
</gene>
<dbReference type="InterPro" id="IPR029058">
    <property type="entry name" value="AB_hydrolase_fold"/>
</dbReference>
<feature type="compositionally biased region" description="Basic and acidic residues" evidence="1">
    <location>
        <begin position="630"/>
        <end position="640"/>
    </location>
</feature>
<feature type="compositionally biased region" description="Low complexity" evidence="1">
    <location>
        <begin position="641"/>
        <end position="661"/>
    </location>
</feature>
<feature type="compositionally biased region" description="Basic residues" evidence="1">
    <location>
        <begin position="703"/>
        <end position="721"/>
    </location>
</feature>
<dbReference type="EMBL" id="JAGJCF010000004">
    <property type="protein sequence ID" value="MBP0615496.1"/>
    <property type="molecule type" value="Genomic_DNA"/>
</dbReference>
<feature type="compositionally biased region" description="Low complexity" evidence="1">
    <location>
        <begin position="585"/>
        <end position="616"/>
    </location>
</feature>
<dbReference type="PANTHER" id="PTHR36837:SF4">
    <property type="entry name" value="BLR0908 PROTEIN"/>
    <property type="match status" value="1"/>
</dbReference>
<protein>
    <submittedName>
        <fullName evidence="3">Polyhydroxyalkanoate depolymerase</fullName>
    </submittedName>
</protein>